<dbReference type="AlphaFoldDB" id="A0A6I4WBA4"/>
<dbReference type="OrthoDB" id="21825at2"/>
<feature type="domain" description="Fe2OG dioxygenase" evidence="4">
    <location>
        <begin position="177"/>
        <end position="284"/>
    </location>
</feature>
<dbReference type="InterPro" id="IPR050231">
    <property type="entry name" value="Iron_ascorbate_oxido_reductase"/>
</dbReference>
<evidence type="ECO:0000256" key="1">
    <source>
        <dbReference type="ARBA" id="ARBA00004792"/>
    </source>
</evidence>
<protein>
    <submittedName>
        <fullName evidence="5">Isopenicillin N synthase family oxygenase</fullName>
    </submittedName>
</protein>
<dbReference type="PANTHER" id="PTHR47990">
    <property type="entry name" value="2-OXOGLUTARATE (2OG) AND FE(II)-DEPENDENT OXYGENASE SUPERFAMILY PROTEIN-RELATED"/>
    <property type="match status" value="1"/>
</dbReference>
<evidence type="ECO:0000259" key="4">
    <source>
        <dbReference type="PROSITE" id="PS51471"/>
    </source>
</evidence>
<accession>A0A6I4WBA4</accession>
<name>A0A6I4WBA4_9ACTN</name>
<dbReference type="PROSITE" id="PS51471">
    <property type="entry name" value="FE2OG_OXY"/>
    <property type="match status" value="1"/>
</dbReference>
<keyword evidence="3" id="KW-0408">Iron</keyword>
<dbReference type="GO" id="GO:0046872">
    <property type="term" value="F:metal ion binding"/>
    <property type="evidence" value="ECO:0007669"/>
    <property type="project" value="UniProtKB-KW"/>
</dbReference>
<dbReference type="InterPro" id="IPR005123">
    <property type="entry name" value="Oxoglu/Fe-dep_dioxygenase_dom"/>
</dbReference>
<dbReference type="Proteomes" id="UP000431901">
    <property type="component" value="Unassembled WGS sequence"/>
</dbReference>
<reference evidence="5 6" key="1">
    <citation type="submission" date="2019-12" db="EMBL/GenBank/DDBJ databases">
        <title>Nocardia macrotermitis sp. nov. and Nocardia aurantia sp. nov., isolated from the gut of the fungus growing-termite Macrotermes natalensis.</title>
        <authorList>
            <person name="Christine B."/>
            <person name="Rene B."/>
        </authorList>
    </citation>
    <scope>NUCLEOTIDE SEQUENCE [LARGE SCALE GENOMIC DNA]</scope>
    <source>
        <strain evidence="5 6">DSM 102126</strain>
    </source>
</reference>
<gene>
    <name evidence="5" type="ORF">GQ466_14855</name>
</gene>
<comment type="pathway">
    <text evidence="1">Antibiotic biosynthesis.</text>
</comment>
<dbReference type="GO" id="GO:0017000">
    <property type="term" value="P:antibiotic biosynthetic process"/>
    <property type="evidence" value="ECO:0007669"/>
    <property type="project" value="UniProtKB-KW"/>
</dbReference>
<keyword evidence="2" id="KW-0045">Antibiotic biosynthesis</keyword>
<dbReference type="Pfam" id="PF14226">
    <property type="entry name" value="DIOX_N"/>
    <property type="match status" value="1"/>
</dbReference>
<evidence type="ECO:0000313" key="5">
    <source>
        <dbReference type="EMBL" id="MXQ65316.1"/>
    </source>
</evidence>
<dbReference type="RefSeq" id="WP_161103424.1">
    <property type="nucleotide sequence ID" value="NZ_JBHLYI010000010.1"/>
</dbReference>
<organism evidence="5 6">
    <name type="scientific">Actinomadura rayongensis</name>
    <dbReference type="NCBI Taxonomy" id="1429076"/>
    <lineage>
        <taxon>Bacteria</taxon>
        <taxon>Bacillati</taxon>
        <taxon>Actinomycetota</taxon>
        <taxon>Actinomycetes</taxon>
        <taxon>Streptosporangiales</taxon>
        <taxon>Thermomonosporaceae</taxon>
        <taxon>Actinomadura</taxon>
    </lineage>
</organism>
<dbReference type="GO" id="GO:0016491">
    <property type="term" value="F:oxidoreductase activity"/>
    <property type="evidence" value="ECO:0007669"/>
    <property type="project" value="UniProtKB-KW"/>
</dbReference>
<comment type="similarity">
    <text evidence="3">Belongs to the iron/ascorbate-dependent oxidoreductase family.</text>
</comment>
<dbReference type="Pfam" id="PF03171">
    <property type="entry name" value="2OG-FeII_Oxy"/>
    <property type="match status" value="1"/>
</dbReference>
<evidence type="ECO:0000256" key="2">
    <source>
        <dbReference type="ARBA" id="ARBA00023194"/>
    </source>
</evidence>
<comment type="caution">
    <text evidence="5">The sequence shown here is derived from an EMBL/GenBank/DDBJ whole genome shotgun (WGS) entry which is preliminary data.</text>
</comment>
<dbReference type="Gene3D" id="2.60.120.330">
    <property type="entry name" value="B-lactam Antibiotic, Isopenicillin N Synthase, Chain"/>
    <property type="match status" value="1"/>
</dbReference>
<evidence type="ECO:0000313" key="6">
    <source>
        <dbReference type="Proteomes" id="UP000431901"/>
    </source>
</evidence>
<evidence type="ECO:0000256" key="3">
    <source>
        <dbReference type="RuleBase" id="RU003682"/>
    </source>
</evidence>
<proteinExistence type="inferred from homology"/>
<dbReference type="InterPro" id="IPR027443">
    <property type="entry name" value="IPNS-like_sf"/>
</dbReference>
<keyword evidence="3" id="KW-0479">Metal-binding</keyword>
<dbReference type="InterPro" id="IPR026992">
    <property type="entry name" value="DIOX_N"/>
</dbReference>
<sequence length="340" mass="36500">MRELTVPTIDVSAFRAPGDDGRDEIARQVDRAAREVGFMQLVGHGADPDALRAFTAAMDAFFALDLDVKNAYRCPPGVNRGYSPPKSEALRGSLGLASAADLFEAMNIGTSAADFPGVDLPADDYAPNVYPAEVPGFEAAVTGWFAEAGAVARVMMRIFGRALGLGEDYFAAFAQHPVDVLRMNNYRLPSADVELEPDQEGMGAHTDYGMVTVLWADPVPGLEIHLDGRWHPVTPRADGLLVNLGDALARWTNDQWISTMHRVAPPRVDGRLVPRRSAAYFHDGDVDAVIACLPGCVTEDRPAAYEPVTVGEHLHAKLAGSRGRQLNATAGREAARLAGA</sequence>
<keyword evidence="6" id="KW-1185">Reference proteome</keyword>
<dbReference type="SUPFAM" id="SSF51197">
    <property type="entry name" value="Clavaminate synthase-like"/>
    <property type="match status" value="1"/>
</dbReference>
<keyword evidence="3" id="KW-0560">Oxidoreductase</keyword>
<dbReference type="PRINTS" id="PR00682">
    <property type="entry name" value="IPNSYNTHASE"/>
</dbReference>
<dbReference type="InterPro" id="IPR044861">
    <property type="entry name" value="IPNS-like_FE2OG_OXY"/>
</dbReference>
<dbReference type="EMBL" id="WUTW01000002">
    <property type="protein sequence ID" value="MXQ65316.1"/>
    <property type="molecule type" value="Genomic_DNA"/>
</dbReference>